<dbReference type="CTD" id="20232930"/>
<evidence type="ECO:0000256" key="1">
    <source>
        <dbReference type="ARBA" id="ARBA00008361"/>
    </source>
</evidence>
<accession>V3ZQ08</accession>
<evidence type="ECO:0000313" key="6">
    <source>
        <dbReference type="EMBL" id="ESO86417.1"/>
    </source>
</evidence>
<dbReference type="OMA" id="FEWYGAF"/>
<dbReference type="KEGG" id="lgi:LOTGIDRAFT_129263"/>
<name>V3ZQ08_LOTGI</name>
<evidence type="ECO:0000259" key="5">
    <source>
        <dbReference type="Pfam" id="PF08241"/>
    </source>
</evidence>
<dbReference type="SUPFAM" id="SSF53335">
    <property type="entry name" value="S-adenosyl-L-methionine-dependent methyltransferases"/>
    <property type="match status" value="2"/>
</dbReference>
<dbReference type="STRING" id="225164.V3ZQ08"/>
<dbReference type="Pfam" id="PF08241">
    <property type="entry name" value="Methyltransf_11"/>
    <property type="match status" value="1"/>
</dbReference>
<dbReference type="RefSeq" id="XP_009062951.1">
    <property type="nucleotide sequence ID" value="XM_009064703.1"/>
</dbReference>
<evidence type="ECO:0000256" key="3">
    <source>
        <dbReference type="ARBA" id="ARBA00022679"/>
    </source>
</evidence>
<keyword evidence="4" id="KW-0511">Multifunctional enzyme</keyword>
<dbReference type="PANTHER" id="PTHR12176">
    <property type="entry name" value="SAM-DEPENDENT METHYLTRANSFERASE SUPERFAMILY PROTEIN"/>
    <property type="match status" value="1"/>
</dbReference>
<dbReference type="FunFam" id="3.40.50.150:FF:000110">
    <property type="entry name" value="methyltransferase-like protein 13 isoform X1"/>
    <property type="match status" value="1"/>
</dbReference>
<dbReference type="Gene3D" id="3.40.50.150">
    <property type="entry name" value="Vaccinia Virus protein VP39"/>
    <property type="match status" value="2"/>
</dbReference>
<dbReference type="CDD" id="cd02440">
    <property type="entry name" value="AdoMet_MTases"/>
    <property type="match status" value="2"/>
</dbReference>
<dbReference type="NCBIfam" id="NF037959">
    <property type="entry name" value="MFS_SpdSyn"/>
    <property type="match status" value="1"/>
</dbReference>
<dbReference type="HOGENOM" id="CLU_010025_1_0_1"/>
<keyword evidence="2" id="KW-0489">Methyltransferase</keyword>
<evidence type="ECO:0000256" key="4">
    <source>
        <dbReference type="ARBA" id="ARBA00023268"/>
    </source>
</evidence>
<dbReference type="AlphaFoldDB" id="V3ZQ08"/>
<dbReference type="GeneID" id="20232930"/>
<evidence type="ECO:0000313" key="7">
    <source>
        <dbReference type="Proteomes" id="UP000030746"/>
    </source>
</evidence>
<dbReference type="InterPro" id="IPR029063">
    <property type="entry name" value="SAM-dependent_MTases_sf"/>
</dbReference>
<sequence length="684" mass="77727">MELLPKSHTEFDSPEYWDKFFKRLGSKTFEWYGEYPQLCGILHKYVKTNDRILMVGCGNSQLSADLYDVGITNITNIDISDVVIRQMTDKNRTRTEMSFVKMDVTEMPLEEGEFSVVLDKGTLDALMVNTDNEVVLTVDKMFSEIQRVLKLGGRYICISLLQDHILRKLLAHFSQSGWPIRIHRIHSGNPADSEFQLPVFAVICTKFKKMEGMKQVCADREYKIERVEKVDNLVNVVKEMQYYGILREQISNNSMSGHQPSLCLYNEVVKAPRYTLYIVDSPKPCVNKFAIFIAPEGRETDWLFSTEAGRQQLSSNAGFQRLVVVLLDRNHSYQSLKSIQDELSAKVMELAPPFYRPGIKVPFLSLGSDIGKRTVRKKYMSESGGDYIVEDVVGDDGHIFRRLIFLSNQSLIQSEVKLVVGKFIKYYLTGEHKRNKKKSATSADLVIDKSYLACQHHHSMIGGLAFLPPESFLKDKSTTCLIIGLGGGALPLYIHQNIPQLYIDVVDIDPTIVKIAKDWFGFKNDNNLQVHIADGLDFIKNSPSKGQQYDVIMFDIDSKDPSIGLRCSPPIFVEEEFLKTVSSVLTETGVFVLNLVCRDEDLKKHITDRIKSIFKTVYSVKSEDEVNTIIYGQNMNTSDSSIDTKVNTVHSNVKKLQDLLQKNVKKPHMSHVDLIESMSNFKIG</sequence>
<dbReference type="InterPro" id="IPR013216">
    <property type="entry name" value="Methyltransf_11"/>
</dbReference>
<comment type="similarity">
    <text evidence="1">Belongs to the methyltransferase superfamily.</text>
</comment>
<dbReference type="PANTHER" id="PTHR12176:SF78">
    <property type="entry name" value="EEF1A LYSINE AND N-TERMINAL METHYLTRANSFERASE"/>
    <property type="match status" value="1"/>
</dbReference>
<proteinExistence type="inferred from homology"/>
<feature type="domain" description="Methyltransferase type 11" evidence="5">
    <location>
        <begin position="53"/>
        <end position="157"/>
    </location>
</feature>
<dbReference type="OrthoDB" id="411785at2759"/>
<dbReference type="InterPro" id="IPR051419">
    <property type="entry name" value="Lys/N-term_MeTrsfase_sf"/>
</dbReference>
<dbReference type="EMBL" id="KB203083">
    <property type="protein sequence ID" value="ESO86417.1"/>
    <property type="molecule type" value="Genomic_DNA"/>
</dbReference>
<protein>
    <recommendedName>
        <fullName evidence="5">Methyltransferase type 11 domain-containing protein</fullName>
    </recommendedName>
</protein>
<dbReference type="Pfam" id="PF01564">
    <property type="entry name" value="Spermine_synth"/>
    <property type="match status" value="1"/>
</dbReference>
<organism evidence="6 7">
    <name type="scientific">Lottia gigantea</name>
    <name type="common">Giant owl limpet</name>
    <dbReference type="NCBI Taxonomy" id="225164"/>
    <lineage>
        <taxon>Eukaryota</taxon>
        <taxon>Metazoa</taxon>
        <taxon>Spiralia</taxon>
        <taxon>Lophotrochozoa</taxon>
        <taxon>Mollusca</taxon>
        <taxon>Gastropoda</taxon>
        <taxon>Patellogastropoda</taxon>
        <taxon>Lottioidea</taxon>
        <taxon>Lottiidae</taxon>
        <taxon>Lottia</taxon>
    </lineage>
</organism>
<dbReference type="Proteomes" id="UP000030746">
    <property type="component" value="Unassembled WGS sequence"/>
</dbReference>
<evidence type="ECO:0000256" key="2">
    <source>
        <dbReference type="ARBA" id="ARBA00022603"/>
    </source>
</evidence>
<dbReference type="GO" id="GO:0008757">
    <property type="term" value="F:S-adenosylmethionine-dependent methyltransferase activity"/>
    <property type="evidence" value="ECO:0007669"/>
    <property type="project" value="InterPro"/>
</dbReference>
<reference evidence="6 7" key="1">
    <citation type="journal article" date="2013" name="Nature">
        <title>Insights into bilaterian evolution from three spiralian genomes.</title>
        <authorList>
            <person name="Simakov O."/>
            <person name="Marletaz F."/>
            <person name="Cho S.J."/>
            <person name="Edsinger-Gonzales E."/>
            <person name="Havlak P."/>
            <person name="Hellsten U."/>
            <person name="Kuo D.H."/>
            <person name="Larsson T."/>
            <person name="Lv J."/>
            <person name="Arendt D."/>
            <person name="Savage R."/>
            <person name="Osoegawa K."/>
            <person name="de Jong P."/>
            <person name="Grimwood J."/>
            <person name="Chapman J.A."/>
            <person name="Shapiro H."/>
            <person name="Aerts A."/>
            <person name="Otillar R.P."/>
            <person name="Terry A.Y."/>
            <person name="Boore J.L."/>
            <person name="Grigoriev I.V."/>
            <person name="Lindberg D.R."/>
            <person name="Seaver E.C."/>
            <person name="Weisblat D.A."/>
            <person name="Putnam N.H."/>
            <person name="Rokhsar D.S."/>
        </authorList>
    </citation>
    <scope>NUCLEOTIDE SEQUENCE [LARGE SCALE GENOMIC DNA]</scope>
</reference>
<keyword evidence="7" id="KW-1185">Reference proteome</keyword>
<gene>
    <name evidence="6" type="ORF">LOTGIDRAFT_129263</name>
</gene>
<keyword evidence="3" id="KW-0808">Transferase</keyword>
<dbReference type="GO" id="GO:0032259">
    <property type="term" value="P:methylation"/>
    <property type="evidence" value="ECO:0007669"/>
    <property type="project" value="UniProtKB-KW"/>
</dbReference>